<accession>A0A4Z2EQZ1</accession>
<dbReference type="AlphaFoldDB" id="A0A4Z2EQZ1"/>
<evidence type="ECO:0000313" key="2">
    <source>
        <dbReference type="Proteomes" id="UP000314294"/>
    </source>
</evidence>
<protein>
    <submittedName>
        <fullName evidence="1">Uncharacterized protein</fullName>
    </submittedName>
</protein>
<reference evidence="1 2" key="1">
    <citation type="submission" date="2019-03" db="EMBL/GenBank/DDBJ databases">
        <title>First draft genome of Liparis tanakae, snailfish: a comprehensive survey of snailfish specific genes.</title>
        <authorList>
            <person name="Kim W."/>
            <person name="Song I."/>
            <person name="Jeong J.-H."/>
            <person name="Kim D."/>
            <person name="Kim S."/>
            <person name="Ryu S."/>
            <person name="Song J.Y."/>
            <person name="Lee S.K."/>
        </authorList>
    </citation>
    <scope>NUCLEOTIDE SEQUENCE [LARGE SCALE GENOMIC DNA]</scope>
    <source>
        <tissue evidence="1">Muscle</tissue>
    </source>
</reference>
<gene>
    <name evidence="1" type="ORF">EYF80_058855</name>
</gene>
<evidence type="ECO:0000313" key="1">
    <source>
        <dbReference type="EMBL" id="TNN30991.1"/>
    </source>
</evidence>
<dbReference type="EMBL" id="SRLO01003920">
    <property type="protein sequence ID" value="TNN30991.1"/>
    <property type="molecule type" value="Genomic_DNA"/>
</dbReference>
<keyword evidence="2" id="KW-1185">Reference proteome</keyword>
<name>A0A4Z2EQZ1_9TELE</name>
<comment type="caution">
    <text evidence="1">The sequence shown here is derived from an EMBL/GenBank/DDBJ whole genome shotgun (WGS) entry which is preliminary data.</text>
</comment>
<sequence length="69" mass="7861">MLQSHWNILPLGRTEDHHWKTSTGRPGHSTKPVLLLVRCTATGGRLLQLSSAILNYIELLMPETEKRRT</sequence>
<proteinExistence type="predicted"/>
<dbReference type="Proteomes" id="UP000314294">
    <property type="component" value="Unassembled WGS sequence"/>
</dbReference>
<organism evidence="1 2">
    <name type="scientific">Liparis tanakae</name>
    <name type="common">Tanaka's snailfish</name>
    <dbReference type="NCBI Taxonomy" id="230148"/>
    <lineage>
        <taxon>Eukaryota</taxon>
        <taxon>Metazoa</taxon>
        <taxon>Chordata</taxon>
        <taxon>Craniata</taxon>
        <taxon>Vertebrata</taxon>
        <taxon>Euteleostomi</taxon>
        <taxon>Actinopterygii</taxon>
        <taxon>Neopterygii</taxon>
        <taxon>Teleostei</taxon>
        <taxon>Neoteleostei</taxon>
        <taxon>Acanthomorphata</taxon>
        <taxon>Eupercaria</taxon>
        <taxon>Perciformes</taxon>
        <taxon>Cottioidei</taxon>
        <taxon>Cottales</taxon>
        <taxon>Liparidae</taxon>
        <taxon>Liparis</taxon>
    </lineage>
</organism>